<accession>A0A5P8AXG5</accession>
<dbReference type="RefSeq" id="WP_152301272.1">
    <property type="nucleotide sequence ID" value="NZ_CP044630.1"/>
</dbReference>
<proteinExistence type="predicted"/>
<dbReference type="EMBL" id="CP044630">
    <property type="protein sequence ID" value="QFP42454.1"/>
    <property type="molecule type" value="Genomic_DNA"/>
</dbReference>
<protein>
    <submittedName>
        <fullName evidence="2">Uncharacterized protein</fullName>
    </submittedName>
</protein>
<organism evidence="2">
    <name type="scientific">Borrelia miyamotoi</name>
    <dbReference type="NCBI Taxonomy" id="47466"/>
    <lineage>
        <taxon>Bacteria</taxon>
        <taxon>Pseudomonadati</taxon>
        <taxon>Spirochaetota</taxon>
        <taxon>Spirochaetia</taxon>
        <taxon>Spirochaetales</taxon>
        <taxon>Borreliaceae</taxon>
        <taxon>Borrelia</taxon>
    </lineage>
</organism>
<geneLocation type="plasmid" evidence="2">
    <name>unnamed</name>
</geneLocation>
<evidence type="ECO:0000313" key="2">
    <source>
        <dbReference type="EMBL" id="QFP48729.1"/>
    </source>
</evidence>
<sequence length="22" mass="2666">MTLLPKGYEHSIYAFIKKLYSY</sequence>
<dbReference type="AlphaFoldDB" id="A0A5P8AXG5"/>
<dbReference type="EMBL" id="CP044817">
    <property type="protein sequence ID" value="QFP48729.1"/>
    <property type="molecule type" value="Genomic_DNA"/>
</dbReference>
<evidence type="ECO:0000313" key="1">
    <source>
        <dbReference type="EMBL" id="QFP42454.1"/>
    </source>
</evidence>
<reference evidence="2" key="1">
    <citation type="submission" date="2019-10" db="EMBL/GenBank/DDBJ databases">
        <title>Whole genome sequencing of Borrelia miyamotoi strains isolated in Europe.</title>
        <authorList>
            <person name="Sprong H."/>
            <person name="Azagi T."/>
            <person name="Kuleshov K.V."/>
            <person name="Platonov A.E."/>
            <person name="Hoornstra D."/>
            <person name="Hovius J.W."/>
        </authorList>
    </citation>
    <scope>NUCLEOTIDE SEQUENCE</scope>
    <source>
        <strain evidence="2">NL-IR-1</strain>
        <strain evidence="1">NL-IR-2</strain>
        <plasmid evidence="2">unnamed</plasmid>
    </source>
</reference>
<gene>
    <name evidence="1" type="ORF">F9Y90_04890</name>
    <name evidence="2" type="ORF">F9Y91_05820</name>
</gene>
<keyword evidence="2" id="KW-0614">Plasmid</keyword>
<name>A0A5P8AXG5_9SPIR</name>